<reference evidence="2 3" key="1">
    <citation type="submission" date="2017-01" db="EMBL/GenBank/DDBJ databases">
        <title>Novel large sulfur bacteria in the metagenomes of groundwater-fed chemosynthetic microbial mats in the Lake Huron basin.</title>
        <authorList>
            <person name="Sharrar A.M."/>
            <person name="Flood B.E."/>
            <person name="Bailey J.V."/>
            <person name="Jones D.S."/>
            <person name="Biddanda B."/>
            <person name="Ruberg S.A."/>
            <person name="Marcus D.N."/>
            <person name="Dick G.J."/>
        </authorList>
    </citation>
    <scope>NUCLEOTIDE SEQUENCE [LARGE SCALE GENOMIC DNA]</scope>
    <source>
        <strain evidence="2">A8</strain>
    </source>
</reference>
<sequence length="92" mass="9548">MKKLSSGVFGIICLFVATAVSADNVEIGVGVASVLQLQLEGHDNVNESLIGYVDDDLENASVLVGQANVVQIQTGGRMNLQSSHIAAHGKGK</sequence>
<accession>A0A1Y1QHK5</accession>
<feature type="signal peptide" evidence="1">
    <location>
        <begin position="1"/>
        <end position="22"/>
    </location>
</feature>
<protein>
    <recommendedName>
        <fullName evidence="4">Porin domain-containing protein</fullName>
    </recommendedName>
</protein>
<dbReference type="EMBL" id="MTEJ01000270">
    <property type="protein sequence ID" value="OQX05871.1"/>
    <property type="molecule type" value="Genomic_DNA"/>
</dbReference>
<name>A0A1Y1QHK5_9GAMM</name>
<evidence type="ECO:0000256" key="1">
    <source>
        <dbReference type="SAM" id="SignalP"/>
    </source>
</evidence>
<evidence type="ECO:0000313" key="3">
    <source>
        <dbReference type="Proteomes" id="UP000192491"/>
    </source>
</evidence>
<proteinExistence type="predicted"/>
<comment type="caution">
    <text evidence="2">The sequence shown here is derived from an EMBL/GenBank/DDBJ whole genome shotgun (WGS) entry which is preliminary data.</text>
</comment>
<keyword evidence="1" id="KW-0732">Signal</keyword>
<feature type="chain" id="PRO_5012643618" description="Porin domain-containing protein" evidence="1">
    <location>
        <begin position="23"/>
        <end position="92"/>
    </location>
</feature>
<gene>
    <name evidence="2" type="ORF">BWK73_32440</name>
</gene>
<organism evidence="2 3">
    <name type="scientific">Thiothrix lacustris</name>
    <dbReference type="NCBI Taxonomy" id="525917"/>
    <lineage>
        <taxon>Bacteria</taxon>
        <taxon>Pseudomonadati</taxon>
        <taxon>Pseudomonadota</taxon>
        <taxon>Gammaproteobacteria</taxon>
        <taxon>Thiotrichales</taxon>
        <taxon>Thiotrichaceae</taxon>
        <taxon>Thiothrix</taxon>
    </lineage>
</organism>
<evidence type="ECO:0008006" key="4">
    <source>
        <dbReference type="Google" id="ProtNLM"/>
    </source>
</evidence>
<dbReference type="Proteomes" id="UP000192491">
    <property type="component" value="Unassembled WGS sequence"/>
</dbReference>
<evidence type="ECO:0000313" key="2">
    <source>
        <dbReference type="EMBL" id="OQX05871.1"/>
    </source>
</evidence>
<dbReference type="AlphaFoldDB" id="A0A1Y1QHK5"/>